<feature type="compositionally biased region" description="Basic and acidic residues" evidence="11">
    <location>
        <begin position="465"/>
        <end position="485"/>
    </location>
</feature>
<feature type="region of interest" description="Disordered" evidence="11">
    <location>
        <begin position="460"/>
        <end position="626"/>
    </location>
</feature>
<feature type="compositionally biased region" description="Polar residues" evidence="11">
    <location>
        <begin position="560"/>
        <end position="570"/>
    </location>
</feature>
<dbReference type="GO" id="GO:0005634">
    <property type="term" value="C:nucleus"/>
    <property type="evidence" value="ECO:0007669"/>
    <property type="project" value="TreeGrafter"/>
</dbReference>
<feature type="region of interest" description="Disordered" evidence="11">
    <location>
        <begin position="752"/>
        <end position="791"/>
    </location>
</feature>
<dbReference type="Gene3D" id="3.20.200.10">
    <property type="entry name" value="MHCK/EF2 kinase"/>
    <property type="match status" value="1"/>
</dbReference>
<reference evidence="15" key="1">
    <citation type="submission" date="2013-03" db="EMBL/GenBank/DDBJ databases">
        <authorList>
            <person name="Jeffery W."/>
            <person name="Warren W."/>
            <person name="Wilson R.K."/>
        </authorList>
    </citation>
    <scope>NUCLEOTIDE SEQUENCE</scope>
    <source>
        <strain evidence="15">female</strain>
    </source>
</reference>
<name>A0A3B1K5Y6_ASTMX</name>
<feature type="region of interest" description="Disordered" evidence="11">
    <location>
        <begin position="191"/>
        <end position="448"/>
    </location>
</feature>
<evidence type="ECO:0000256" key="5">
    <source>
        <dbReference type="ARBA" id="ARBA00022737"/>
    </source>
</evidence>
<dbReference type="PANTHER" id="PTHR47091:SF1">
    <property type="entry name" value="ALPHA-PROTEIN KINASE 3"/>
    <property type="match status" value="1"/>
</dbReference>
<feature type="compositionally biased region" description="Polar residues" evidence="11">
    <location>
        <begin position="496"/>
        <end position="506"/>
    </location>
</feature>
<feature type="domain" description="Ig-like" evidence="12">
    <location>
        <begin position="73"/>
        <end position="169"/>
    </location>
</feature>
<feature type="compositionally biased region" description="Basic and acidic residues" evidence="11">
    <location>
        <begin position="1795"/>
        <end position="1812"/>
    </location>
</feature>
<dbReference type="Bgee" id="ENSAMXG00000016922">
    <property type="expression patterns" value="Expressed in muscle tissue and 8 other cell types or tissues"/>
</dbReference>
<dbReference type="InterPro" id="IPR007110">
    <property type="entry name" value="Ig-like_dom"/>
</dbReference>
<dbReference type="Proteomes" id="UP000018467">
    <property type="component" value="Unassembled WGS sequence"/>
</dbReference>
<evidence type="ECO:0000259" key="13">
    <source>
        <dbReference type="PROSITE" id="PS51158"/>
    </source>
</evidence>
<feature type="compositionally biased region" description="Polar residues" evidence="11">
    <location>
        <begin position="1234"/>
        <end position="1244"/>
    </location>
</feature>
<feature type="compositionally biased region" description="Polar residues" evidence="11">
    <location>
        <begin position="1060"/>
        <end position="1069"/>
    </location>
</feature>
<keyword evidence="7" id="KW-1015">Disulfide bond</keyword>
<dbReference type="FunFam" id="2.60.40.10:FF:000543">
    <property type="entry name" value="Alpha-protein kinase 3"/>
    <property type="match status" value="1"/>
</dbReference>
<evidence type="ECO:0000313" key="14">
    <source>
        <dbReference type="Ensembl" id="ENSAMXP00000049913.1"/>
    </source>
</evidence>
<keyword evidence="15" id="KW-1185">Reference proteome</keyword>
<keyword evidence="5" id="KW-0677">Repeat</keyword>
<feature type="compositionally biased region" description="Basic and acidic residues" evidence="11">
    <location>
        <begin position="1003"/>
        <end position="1029"/>
    </location>
</feature>
<feature type="compositionally biased region" description="Basic and acidic residues" evidence="11">
    <location>
        <begin position="1305"/>
        <end position="1321"/>
    </location>
</feature>
<dbReference type="InterPro" id="IPR011009">
    <property type="entry name" value="Kinase-like_dom_sf"/>
</dbReference>
<feature type="compositionally biased region" description="Basic and acidic residues" evidence="11">
    <location>
        <begin position="191"/>
        <end position="209"/>
    </location>
</feature>
<accession>A0A3B1K5Y6</accession>
<dbReference type="GO" id="GO:0004674">
    <property type="term" value="F:protein serine/threonine kinase activity"/>
    <property type="evidence" value="ECO:0007669"/>
    <property type="project" value="UniProtKB-KW"/>
</dbReference>
<feature type="compositionally biased region" description="Polar residues" evidence="11">
    <location>
        <begin position="319"/>
        <end position="331"/>
    </location>
</feature>
<dbReference type="SMART" id="SM00408">
    <property type="entry name" value="IGc2"/>
    <property type="match status" value="2"/>
</dbReference>
<dbReference type="CDD" id="cd16973">
    <property type="entry name" value="Alpha_kinase_ALPK3"/>
    <property type="match status" value="1"/>
</dbReference>
<comment type="catalytic activity">
    <reaction evidence="10">
        <text>L-seryl-[protein] + ATP = O-phospho-L-seryl-[protein] + ADP + H(+)</text>
        <dbReference type="Rhea" id="RHEA:17989"/>
        <dbReference type="Rhea" id="RHEA-COMP:9863"/>
        <dbReference type="Rhea" id="RHEA-COMP:11604"/>
        <dbReference type="ChEBI" id="CHEBI:15378"/>
        <dbReference type="ChEBI" id="CHEBI:29999"/>
        <dbReference type="ChEBI" id="CHEBI:30616"/>
        <dbReference type="ChEBI" id="CHEBI:83421"/>
        <dbReference type="ChEBI" id="CHEBI:456216"/>
        <dbReference type="EC" id="2.7.11.1"/>
    </reaction>
</comment>
<keyword evidence="6" id="KW-0418">Kinase</keyword>
<evidence type="ECO:0000256" key="9">
    <source>
        <dbReference type="ARBA" id="ARBA00047899"/>
    </source>
</evidence>
<dbReference type="InterPro" id="IPR004166">
    <property type="entry name" value="a-kinase_dom"/>
</dbReference>
<keyword evidence="3" id="KW-0723">Serine/threonine-protein kinase</keyword>
<dbReference type="SUPFAM" id="SSF48726">
    <property type="entry name" value="Immunoglobulin"/>
    <property type="match status" value="2"/>
</dbReference>
<feature type="region of interest" description="Disordered" evidence="11">
    <location>
        <begin position="1204"/>
        <end position="1223"/>
    </location>
</feature>
<feature type="compositionally biased region" description="Basic and acidic residues" evidence="11">
    <location>
        <begin position="692"/>
        <end position="708"/>
    </location>
</feature>
<dbReference type="FunFam" id="2.60.40.10:FF:000069">
    <property type="entry name" value="Alpha-protein kinase 3"/>
    <property type="match status" value="1"/>
</dbReference>
<dbReference type="GeneTree" id="ENSGT00940000158534"/>
<dbReference type="InterPro" id="IPR003599">
    <property type="entry name" value="Ig_sub"/>
</dbReference>
<proteinExistence type="inferred from homology"/>
<feature type="compositionally biased region" description="Basic and acidic residues" evidence="11">
    <location>
        <begin position="374"/>
        <end position="424"/>
    </location>
</feature>
<dbReference type="GO" id="GO:0055013">
    <property type="term" value="P:cardiac muscle cell development"/>
    <property type="evidence" value="ECO:0007669"/>
    <property type="project" value="TreeGrafter"/>
</dbReference>
<protein>
    <recommendedName>
        <fullName evidence="2">non-specific serine/threonine protein kinase</fullName>
        <ecNumber evidence="2">2.7.11.1</ecNumber>
    </recommendedName>
</protein>
<evidence type="ECO:0000256" key="4">
    <source>
        <dbReference type="ARBA" id="ARBA00022679"/>
    </source>
</evidence>
<dbReference type="GO" id="GO:0005524">
    <property type="term" value="F:ATP binding"/>
    <property type="evidence" value="ECO:0007669"/>
    <property type="project" value="InterPro"/>
</dbReference>
<feature type="compositionally biased region" description="Basic and acidic residues" evidence="11">
    <location>
        <begin position="856"/>
        <end position="870"/>
    </location>
</feature>
<evidence type="ECO:0000256" key="6">
    <source>
        <dbReference type="ARBA" id="ARBA00022777"/>
    </source>
</evidence>
<feature type="compositionally biased region" description="Polar residues" evidence="11">
    <location>
        <begin position="269"/>
        <end position="284"/>
    </location>
</feature>
<feature type="compositionally biased region" description="Polar residues" evidence="11">
    <location>
        <begin position="1031"/>
        <end position="1053"/>
    </location>
</feature>
<dbReference type="Gene3D" id="2.60.40.10">
    <property type="entry name" value="Immunoglobulins"/>
    <property type="match status" value="2"/>
</dbReference>
<feature type="domain" description="Ig-like" evidence="12">
    <location>
        <begin position="1393"/>
        <end position="1481"/>
    </location>
</feature>
<sequence length="1820" mass="201520">MTSRRPMTRSYSSNGRTGSQNGEEVPSPRSDSRNYLSNVRPENSYSTHRYSNYKPSRSTFCTVMAHLTEETQPCFETTIKSKAVSEACNVKFSCVVSGYPVPELTWYKDDMELDRYCGLPKYEIFRNGKTHTLHIYNCTVEDAAIYQASARNSKGIVSCSGVLEVGSMSEYKIHQRFFAKLKQKADLKRRELEESRRRGKENIQQEQHEQLGISQDRVLRKRRLPEGQELGSLSAVQDGVNDESKDEATNEEQPAVVNEEVNGLPMETQEPSLNGGQENDTPQLNHVHENEEISSTKKATKEKVNRKKIRISNGFDEAVSNQPNQDSSGGADTSGGMSLANYLAESLQSQTADEPQKVQAPGIPDNAKNATQEKGQELAKETEGEWVKIKEREKERERDRSREREREMSQGREREKERQIDFENRPVTVSEAQSQAHKDSDHQHKSALSTVFHSLKDIFFGKGKKSSETADGSRKASDITSEKEIPQVGPEAHYSPPQTQQEQAATSEVCDTAPEQVVQMEVEQPHQTGDPYVHTESPLQPPPSLLPGMVRSDLDERTNGFISDSTQDTSPTHETEQKRAQEKEGPEALSKTPSSPLIEATEDRTEGNTNEDMANMPCETAEEECTSPMDQVARADGEMHAAGERDYTADFTQKPEASLTGPNMTDLESTEGYPEVHLSQPVGHTSPLVPIKLEEEEKMNVDEKEAEKSCPSVKETEPNVLKTQEGCSLMKESEGKDEIRAAIAVVTNPTEDTKTVEVTGQSPVSLQETKQECQTDVQDEPTSEPSMDSLQENKNSIPTVMIVPVENEQQAVEACVKGNDKMDGNVSSAESDASKADSNDERTKLNVDEVELSMSTKEKKVDVVEKKENKNVSSDHGASGTGLQPDVSKYTRQSEVEGIQTHLSPVTADKPKTFTKVQTERYMVESKDQSLTPPIIILPDTRETVIKNVAKMRATPVIPEIKVTASEKVKREETVSVPRIDALVSEPERVLQPLAQEVAHIFRDNEPKSQEPTDDAKRAQSEVTKEDKIVTNAQSVGVTPTQQERNVNCSPSCQRKDQAKATSGWNRGNDISSIPTISIACADDVTPSQDGQVPGQPALNDTVLPEGVDPKMQVYTLPSVSTAHKENTPENNTTNVLSPDSLAAILRKVEGDLNHLGNRSTGTESVSDKRTLETQTSSDVHSLLSAKTSDVDPEVDRLQRDKPAMEKLGLTAPVGPTLPPLSPASLRRLMAKNNPNLESQSSIPAISADGSEKKGEESGGSTPTSTLSCESSPKMKRRDSLTLIPSATPEELASGARRKIYLAKTKSEDEGLDTTNKRDSPKMSPSQARRAAFLQLQSGQQTPPMERRSPLLGRRKTTLEVPKPKEETTEETDNSNTESKPAEKEKLDPFKAPQVIRKIRGEPFSDASGHLKLWCQFFNVLSDSTITWFKDEEEIMKFTRSAGDESQVALAIVQASSKDCGVYGCTIKNEYGTDSTDYLLSEDILAEFFLRDDLEVGEEIEMTPLMFTKGLADPGYWGEKLFGRIMTEEVQLGEGCTHKASRAKVIYGLEPIFESGSTCIAKVRNPIAYGTKEETSLSERNLEVTKQECKIQNTVREYCKIFAAEARVIDNFGFSLEVLPLYLMYRPANTIPYTTVEADLTGVYVKYCLMDSTGRMITQTSSEVEQKCCTFQHWIHQWTNGNLLVTRLEGVDTKITNIAIASKSKGYQGLTDEGSPKILEHFVTQHQCNYYCGLLGLRPLKLMDSLQQPKVKTSRSPLLARRVSTGSSSPLSQKKSLSSPQTARKGNSSPKVAKKTGEDGENKPATKHKTVEVPKTVRMR</sequence>
<evidence type="ECO:0000256" key="8">
    <source>
        <dbReference type="ARBA" id="ARBA00023319"/>
    </source>
</evidence>
<dbReference type="InterPro" id="IPR013783">
    <property type="entry name" value="Ig-like_fold"/>
</dbReference>
<evidence type="ECO:0000256" key="7">
    <source>
        <dbReference type="ARBA" id="ARBA00023157"/>
    </source>
</evidence>
<keyword evidence="8" id="KW-0393">Immunoglobulin domain</keyword>
<dbReference type="PANTHER" id="PTHR47091">
    <property type="entry name" value="ALPHA-PROTEIN KINASE 2-RELATED"/>
    <property type="match status" value="1"/>
</dbReference>
<dbReference type="PROSITE" id="PS50835">
    <property type="entry name" value="IG_LIKE"/>
    <property type="match status" value="2"/>
</dbReference>
<feature type="compositionally biased region" description="Polar residues" evidence="11">
    <location>
        <begin position="1"/>
        <end position="22"/>
    </location>
</feature>
<dbReference type="SUPFAM" id="SSF56112">
    <property type="entry name" value="Protein kinase-like (PK-like)"/>
    <property type="match status" value="1"/>
</dbReference>
<evidence type="ECO:0000256" key="3">
    <source>
        <dbReference type="ARBA" id="ARBA00022527"/>
    </source>
</evidence>
<reference evidence="14" key="4">
    <citation type="submission" date="2025-09" db="UniProtKB">
        <authorList>
            <consortium name="Ensembl"/>
        </authorList>
    </citation>
    <scope>IDENTIFICATION</scope>
</reference>
<feature type="compositionally biased region" description="Basic and acidic residues" evidence="11">
    <location>
        <begin position="832"/>
        <end position="847"/>
    </location>
</feature>
<feature type="region of interest" description="Disordered" evidence="11">
    <location>
        <begin position="1"/>
        <end position="50"/>
    </location>
</feature>
<feature type="compositionally biased region" description="Polar residues" evidence="11">
    <location>
        <begin position="1262"/>
        <end position="1271"/>
    </location>
</feature>
<dbReference type="InterPro" id="IPR003598">
    <property type="entry name" value="Ig_sub2"/>
</dbReference>
<feature type="compositionally biased region" description="Polar residues" evidence="11">
    <location>
        <begin position="33"/>
        <end position="50"/>
    </location>
</feature>
<dbReference type="PROSITE" id="PS51158">
    <property type="entry name" value="ALPHA_KINASE"/>
    <property type="match status" value="1"/>
</dbReference>
<evidence type="ECO:0000256" key="2">
    <source>
        <dbReference type="ARBA" id="ARBA00012513"/>
    </source>
</evidence>
<dbReference type="InterPro" id="IPR036179">
    <property type="entry name" value="Ig-like_dom_sf"/>
</dbReference>
<comment type="catalytic activity">
    <reaction evidence="9">
        <text>L-threonyl-[protein] + ATP = O-phospho-L-threonyl-[protein] + ADP + H(+)</text>
        <dbReference type="Rhea" id="RHEA:46608"/>
        <dbReference type="Rhea" id="RHEA-COMP:11060"/>
        <dbReference type="Rhea" id="RHEA-COMP:11605"/>
        <dbReference type="ChEBI" id="CHEBI:15378"/>
        <dbReference type="ChEBI" id="CHEBI:30013"/>
        <dbReference type="ChEBI" id="CHEBI:30616"/>
        <dbReference type="ChEBI" id="CHEBI:61977"/>
        <dbReference type="ChEBI" id="CHEBI:456216"/>
        <dbReference type="EC" id="2.7.11.1"/>
    </reaction>
</comment>
<evidence type="ECO:0000256" key="10">
    <source>
        <dbReference type="ARBA" id="ARBA00048679"/>
    </source>
</evidence>
<evidence type="ECO:0000256" key="1">
    <source>
        <dbReference type="ARBA" id="ARBA00008651"/>
    </source>
</evidence>
<comment type="similarity">
    <text evidence="1">Belongs to the protein kinase superfamily. Alpha-type protein kinase family. ALPK subfamily.</text>
</comment>
<evidence type="ECO:0000313" key="15">
    <source>
        <dbReference type="Proteomes" id="UP000018467"/>
    </source>
</evidence>
<dbReference type="EC" id="2.7.11.1" evidence="2"/>
<dbReference type="Pfam" id="PF02816">
    <property type="entry name" value="Alpha_kinase"/>
    <property type="match status" value="1"/>
</dbReference>
<evidence type="ECO:0000256" key="11">
    <source>
        <dbReference type="SAM" id="MobiDB-lite"/>
    </source>
</evidence>
<dbReference type="InterPro" id="IPR013098">
    <property type="entry name" value="Ig_I-set"/>
</dbReference>
<feature type="region of interest" description="Disordered" evidence="11">
    <location>
        <begin position="1154"/>
        <end position="1197"/>
    </location>
</feature>
<dbReference type="SMART" id="SM00409">
    <property type="entry name" value="IG"/>
    <property type="match status" value="2"/>
</dbReference>
<feature type="region of interest" description="Disordered" evidence="11">
    <location>
        <begin position="817"/>
        <end position="912"/>
    </location>
</feature>
<feature type="compositionally biased region" description="Polar residues" evidence="11">
    <location>
        <begin position="1173"/>
        <end position="1188"/>
    </location>
</feature>
<feature type="compositionally biased region" description="Low complexity" evidence="11">
    <location>
        <begin position="1767"/>
        <end position="1781"/>
    </location>
</feature>
<feature type="region of interest" description="Disordered" evidence="11">
    <location>
        <begin position="1003"/>
        <end position="1069"/>
    </location>
</feature>
<feature type="compositionally biased region" description="Basic and acidic residues" evidence="11">
    <location>
        <begin position="571"/>
        <end position="586"/>
    </location>
</feature>
<feature type="region of interest" description="Disordered" evidence="11">
    <location>
        <begin position="1234"/>
        <end position="1388"/>
    </location>
</feature>
<dbReference type="Pfam" id="PF07679">
    <property type="entry name" value="I-set"/>
    <property type="match status" value="2"/>
</dbReference>
<dbReference type="SMART" id="SM00811">
    <property type="entry name" value="Alpha_kinase"/>
    <property type="match status" value="1"/>
</dbReference>
<reference evidence="15" key="2">
    <citation type="journal article" date="2014" name="Nat. Commun.">
        <title>The cavefish genome reveals candidate genes for eye loss.</title>
        <authorList>
            <person name="McGaugh S.E."/>
            <person name="Gross J.B."/>
            <person name="Aken B."/>
            <person name="Blin M."/>
            <person name="Borowsky R."/>
            <person name="Chalopin D."/>
            <person name="Hinaux H."/>
            <person name="Jeffery W.R."/>
            <person name="Keene A."/>
            <person name="Ma L."/>
            <person name="Minx P."/>
            <person name="Murphy D."/>
            <person name="O'Quin K.E."/>
            <person name="Retaux S."/>
            <person name="Rohner N."/>
            <person name="Searle S.M."/>
            <person name="Stahl B.A."/>
            <person name="Tabin C."/>
            <person name="Volff J.N."/>
            <person name="Yoshizawa M."/>
            <person name="Warren W.C."/>
        </authorList>
    </citation>
    <scope>NUCLEOTIDE SEQUENCE [LARGE SCALE GENOMIC DNA]</scope>
    <source>
        <strain evidence="15">female</strain>
    </source>
</reference>
<feature type="compositionally biased region" description="Basic and acidic residues" evidence="11">
    <location>
        <begin position="286"/>
        <end position="303"/>
    </location>
</feature>
<keyword evidence="4" id="KW-0808">Transferase</keyword>
<organism evidence="14 15">
    <name type="scientific">Astyanax mexicanus</name>
    <name type="common">Blind cave fish</name>
    <name type="synonym">Astyanax fasciatus mexicanus</name>
    <dbReference type="NCBI Taxonomy" id="7994"/>
    <lineage>
        <taxon>Eukaryota</taxon>
        <taxon>Metazoa</taxon>
        <taxon>Chordata</taxon>
        <taxon>Craniata</taxon>
        <taxon>Vertebrata</taxon>
        <taxon>Euteleostomi</taxon>
        <taxon>Actinopterygii</taxon>
        <taxon>Neopterygii</taxon>
        <taxon>Teleostei</taxon>
        <taxon>Ostariophysi</taxon>
        <taxon>Characiformes</taxon>
        <taxon>Characoidei</taxon>
        <taxon>Acestrorhamphidae</taxon>
        <taxon>Acestrorhamphinae</taxon>
        <taxon>Astyanax</taxon>
    </lineage>
</organism>
<feature type="compositionally biased region" description="Polar residues" evidence="11">
    <location>
        <begin position="756"/>
        <end position="776"/>
    </location>
</feature>
<feature type="domain" description="Alpha-type protein kinase" evidence="13">
    <location>
        <begin position="1509"/>
        <end position="1740"/>
    </location>
</feature>
<feature type="region of interest" description="Disordered" evidence="11">
    <location>
        <begin position="649"/>
        <end position="734"/>
    </location>
</feature>
<dbReference type="Ensembl" id="ENSAMXT00000042229.1">
    <property type="protein sequence ID" value="ENSAMXP00000049913.1"/>
    <property type="gene ID" value="ENSAMXG00000016922.2"/>
</dbReference>
<evidence type="ECO:0000259" key="12">
    <source>
        <dbReference type="PROSITE" id="PS50835"/>
    </source>
</evidence>
<reference evidence="14" key="3">
    <citation type="submission" date="2025-08" db="UniProtKB">
        <authorList>
            <consortium name="Ensembl"/>
        </authorList>
    </citation>
    <scope>IDENTIFICATION</scope>
</reference>
<feature type="region of interest" description="Disordered" evidence="11">
    <location>
        <begin position="1751"/>
        <end position="1820"/>
    </location>
</feature>